<accession>A0A1X0A4U2</accession>
<proteinExistence type="predicted"/>
<dbReference type="STRING" id="1927124.BST13_33400"/>
<protein>
    <submittedName>
        <fullName evidence="1">Uncharacterized protein</fullName>
    </submittedName>
</protein>
<dbReference type="EMBL" id="MVHF01000055">
    <property type="protein sequence ID" value="ORA24875.1"/>
    <property type="molecule type" value="Genomic_DNA"/>
</dbReference>
<dbReference type="RefSeq" id="WP_083169851.1">
    <property type="nucleotide sequence ID" value="NZ_MVHF01000055.1"/>
</dbReference>
<organism evidence="1 2">
    <name type="scientific">Mycobacterium aquaticum</name>
    <dbReference type="NCBI Taxonomy" id="1927124"/>
    <lineage>
        <taxon>Bacteria</taxon>
        <taxon>Bacillati</taxon>
        <taxon>Actinomycetota</taxon>
        <taxon>Actinomycetes</taxon>
        <taxon>Mycobacteriales</taxon>
        <taxon>Mycobacteriaceae</taxon>
        <taxon>Mycobacterium</taxon>
    </lineage>
</organism>
<comment type="caution">
    <text evidence="1">The sequence shown here is derived from an EMBL/GenBank/DDBJ whole genome shotgun (WGS) entry which is preliminary data.</text>
</comment>
<dbReference type="AlphaFoldDB" id="A0A1X0A4U2"/>
<evidence type="ECO:0000313" key="1">
    <source>
        <dbReference type="EMBL" id="ORA24875.1"/>
    </source>
</evidence>
<reference evidence="1 2" key="1">
    <citation type="submission" date="2017-02" db="EMBL/GenBank/DDBJ databases">
        <title>The new phylogeny of genus Mycobacterium.</title>
        <authorList>
            <person name="Tortoli E."/>
            <person name="Trovato A."/>
            <person name="Cirillo D.M."/>
        </authorList>
    </citation>
    <scope>NUCLEOTIDE SEQUENCE [LARGE SCALE GENOMIC DNA]</scope>
    <source>
        <strain evidence="1 2">RW6</strain>
    </source>
</reference>
<evidence type="ECO:0000313" key="2">
    <source>
        <dbReference type="Proteomes" id="UP000192448"/>
    </source>
</evidence>
<gene>
    <name evidence="1" type="ORF">BST13_33400</name>
</gene>
<keyword evidence="2" id="KW-1185">Reference proteome</keyword>
<name>A0A1X0A4U2_9MYCO</name>
<sequence>MTGRDRIWLHAERLRWRKSTESTREHHTYTHPAHGWRIEVWFTPAGAITRAILVGPVGTSIGINGRKADKANTVIDWLERPHEFIKPPASGAVNMVDDQQHATSDVPEEWQGLPDYLIDELDGNVVDLDAGGRDERP</sequence>
<dbReference type="Proteomes" id="UP000192448">
    <property type="component" value="Unassembled WGS sequence"/>
</dbReference>